<dbReference type="PROSITE" id="PS00036">
    <property type="entry name" value="BZIP_BASIC"/>
    <property type="match status" value="1"/>
</dbReference>
<feature type="coiled-coil region" evidence="3">
    <location>
        <begin position="48"/>
        <end position="89"/>
    </location>
</feature>
<dbReference type="SUPFAM" id="SSF57959">
    <property type="entry name" value="Leucine zipper domain"/>
    <property type="match status" value="1"/>
</dbReference>
<comment type="subcellular location">
    <subcellularLocation>
        <location evidence="1">Nucleus</location>
    </subcellularLocation>
</comment>
<feature type="compositionally biased region" description="Polar residues" evidence="4">
    <location>
        <begin position="128"/>
        <end position="141"/>
    </location>
</feature>
<evidence type="ECO:0000256" key="4">
    <source>
        <dbReference type="SAM" id="MobiDB-lite"/>
    </source>
</evidence>
<dbReference type="EMBL" id="JAYKXP010000004">
    <property type="protein sequence ID" value="KAK7058949.1"/>
    <property type="molecule type" value="Genomic_DNA"/>
</dbReference>
<dbReference type="PANTHER" id="PTHR40621">
    <property type="entry name" value="TRANSCRIPTION FACTOR KAPC-RELATED"/>
    <property type="match status" value="1"/>
</dbReference>
<feature type="region of interest" description="Disordered" evidence="4">
    <location>
        <begin position="128"/>
        <end position="181"/>
    </location>
</feature>
<feature type="compositionally biased region" description="Low complexity" evidence="4">
    <location>
        <begin position="153"/>
        <end position="174"/>
    </location>
</feature>
<feature type="domain" description="BZIP" evidence="5">
    <location>
        <begin position="29"/>
        <end position="43"/>
    </location>
</feature>
<evidence type="ECO:0000259" key="5">
    <source>
        <dbReference type="PROSITE" id="PS00036"/>
    </source>
</evidence>
<keyword evidence="2" id="KW-0539">Nucleus</keyword>
<dbReference type="AlphaFoldDB" id="A0AAW0E7C4"/>
<feature type="region of interest" description="Disordered" evidence="4">
    <location>
        <begin position="303"/>
        <end position="373"/>
    </location>
</feature>
<keyword evidence="3" id="KW-0175">Coiled coil</keyword>
<reference evidence="6 7" key="1">
    <citation type="submission" date="2024-01" db="EMBL/GenBank/DDBJ databases">
        <title>A draft genome for a cacao thread blight-causing isolate of Paramarasmius palmivorus.</title>
        <authorList>
            <person name="Baruah I.K."/>
            <person name="Bukari Y."/>
            <person name="Amoako-Attah I."/>
            <person name="Meinhardt L.W."/>
            <person name="Bailey B.A."/>
            <person name="Cohen S.P."/>
        </authorList>
    </citation>
    <scope>NUCLEOTIDE SEQUENCE [LARGE SCALE GENOMIC DNA]</scope>
    <source>
        <strain evidence="6 7">GH-12</strain>
    </source>
</reference>
<feature type="compositionally biased region" description="Polar residues" evidence="4">
    <location>
        <begin position="358"/>
        <end position="372"/>
    </location>
</feature>
<proteinExistence type="predicted"/>
<accession>A0AAW0E7C4</accession>
<dbReference type="PANTHER" id="PTHR40621:SF6">
    <property type="entry name" value="AP-1-LIKE TRANSCRIPTION FACTOR YAP1-RELATED"/>
    <property type="match status" value="1"/>
</dbReference>
<dbReference type="SMART" id="SM00338">
    <property type="entry name" value="BRLZ"/>
    <property type="match status" value="1"/>
</dbReference>
<feature type="region of interest" description="Disordered" evidence="4">
    <location>
        <begin position="1"/>
        <end position="21"/>
    </location>
</feature>
<comment type="caution">
    <text evidence="6">The sequence shown here is derived from an EMBL/GenBank/DDBJ whole genome shotgun (WGS) entry which is preliminary data.</text>
</comment>
<name>A0AAW0E7C4_9AGAR</name>
<dbReference type="GO" id="GO:0000976">
    <property type="term" value="F:transcription cis-regulatory region binding"/>
    <property type="evidence" value="ECO:0007669"/>
    <property type="project" value="InterPro"/>
</dbReference>
<evidence type="ECO:0000313" key="7">
    <source>
        <dbReference type="Proteomes" id="UP001383192"/>
    </source>
</evidence>
<dbReference type="Proteomes" id="UP001383192">
    <property type="component" value="Unassembled WGS sequence"/>
</dbReference>
<sequence length="432" mass="46541">MPKAPAGLSYSPSSAKSGDMGKISDVAIRKKKNADAQAAFRARRANYITTLEETVNNLEAVVLQLQESCRDARNEVVELRQENNHLRHALRERENFWRAVWPRKGHSANGEPVDFPPPPTLAVTLSPTSFSNMGPTSQIPQYSDPAAFREDTPLPSQYTTPTSTSNPTHSPTVSFSTAESDMQNQRASKYPYFSTNTQDGTWTHSTSSDPCMPIVNHSSNSPHFTESPTLASSEVAYSTRFVPQSEEQKTSMAMSASIDSTSYMPMIPASRSLSPSVSTPPSNSAQIPQFAFGTDSVANDGARYAASNQRPEISADRTLLPVLPPLSSGSDNGSQHERGSNDGDSGSYSNKRARLSGNAGSRSPSPSATPLSGTLAVIKAQAFGALRRTRVRTKKPTDTAAKVSMDVLEARGLGVSAGTKRRRDESELDLPS</sequence>
<feature type="region of interest" description="Disordered" evidence="4">
    <location>
        <begin position="269"/>
        <end position="288"/>
    </location>
</feature>
<feature type="compositionally biased region" description="Polar residues" evidence="4">
    <location>
        <begin position="271"/>
        <end position="287"/>
    </location>
</feature>
<dbReference type="InterPro" id="IPR050936">
    <property type="entry name" value="AP-1-like"/>
</dbReference>
<evidence type="ECO:0000256" key="1">
    <source>
        <dbReference type="ARBA" id="ARBA00004123"/>
    </source>
</evidence>
<dbReference type="GO" id="GO:0001228">
    <property type="term" value="F:DNA-binding transcription activator activity, RNA polymerase II-specific"/>
    <property type="evidence" value="ECO:0007669"/>
    <property type="project" value="TreeGrafter"/>
</dbReference>
<evidence type="ECO:0000256" key="2">
    <source>
        <dbReference type="ARBA" id="ARBA00023242"/>
    </source>
</evidence>
<gene>
    <name evidence="6" type="ORF">VNI00_001573</name>
</gene>
<dbReference type="Gene3D" id="1.20.5.170">
    <property type="match status" value="1"/>
</dbReference>
<dbReference type="InterPro" id="IPR046347">
    <property type="entry name" value="bZIP_sf"/>
</dbReference>
<protein>
    <recommendedName>
        <fullName evidence="5">BZIP domain-containing protein</fullName>
    </recommendedName>
</protein>
<dbReference type="InterPro" id="IPR004827">
    <property type="entry name" value="bZIP"/>
</dbReference>
<organism evidence="6 7">
    <name type="scientific">Paramarasmius palmivorus</name>
    <dbReference type="NCBI Taxonomy" id="297713"/>
    <lineage>
        <taxon>Eukaryota</taxon>
        <taxon>Fungi</taxon>
        <taxon>Dikarya</taxon>
        <taxon>Basidiomycota</taxon>
        <taxon>Agaricomycotina</taxon>
        <taxon>Agaricomycetes</taxon>
        <taxon>Agaricomycetidae</taxon>
        <taxon>Agaricales</taxon>
        <taxon>Marasmiineae</taxon>
        <taxon>Marasmiaceae</taxon>
        <taxon>Paramarasmius</taxon>
    </lineage>
</organism>
<feature type="compositionally biased region" description="Low complexity" evidence="4">
    <location>
        <begin position="319"/>
        <end position="330"/>
    </location>
</feature>
<dbReference type="GO" id="GO:0090575">
    <property type="term" value="C:RNA polymerase II transcription regulator complex"/>
    <property type="evidence" value="ECO:0007669"/>
    <property type="project" value="TreeGrafter"/>
</dbReference>
<evidence type="ECO:0000313" key="6">
    <source>
        <dbReference type="EMBL" id="KAK7058949.1"/>
    </source>
</evidence>
<keyword evidence="7" id="KW-1185">Reference proteome</keyword>
<evidence type="ECO:0000256" key="3">
    <source>
        <dbReference type="SAM" id="Coils"/>
    </source>
</evidence>